<evidence type="ECO:0000256" key="11">
    <source>
        <dbReference type="ARBA" id="ARBA00023157"/>
    </source>
</evidence>
<evidence type="ECO:0000256" key="1">
    <source>
        <dbReference type="ARBA" id="ARBA00004613"/>
    </source>
</evidence>
<evidence type="ECO:0000256" key="6">
    <source>
        <dbReference type="ARBA" id="ARBA00022734"/>
    </source>
</evidence>
<dbReference type="AlphaFoldDB" id="A0AAV6ZAV2"/>
<gene>
    <name evidence="14" type="ORF">GDO81_030160</name>
</gene>
<dbReference type="Gene3D" id="3.90.215.10">
    <property type="entry name" value="Gamma Fibrinogen, chain A, domain 1"/>
    <property type="match status" value="1"/>
</dbReference>
<keyword evidence="3" id="KW-0399">Innate immunity</keyword>
<dbReference type="PANTHER" id="PTHR19143:SF433">
    <property type="entry name" value="FICOLIN-2"/>
    <property type="match status" value="1"/>
</dbReference>
<evidence type="ECO:0000256" key="10">
    <source>
        <dbReference type="ARBA" id="ARBA00023119"/>
    </source>
</evidence>
<dbReference type="PROSITE" id="PS00514">
    <property type="entry name" value="FIBRINOGEN_C_1"/>
    <property type="match status" value="1"/>
</dbReference>
<evidence type="ECO:0000256" key="12">
    <source>
        <dbReference type="ARBA" id="ARBA00023180"/>
    </source>
</evidence>
<evidence type="ECO:0000256" key="9">
    <source>
        <dbReference type="ARBA" id="ARBA00022859"/>
    </source>
</evidence>
<evidence type="ECO:0000256" key="2">
    <source>
        <dbReference type="ARBA" id="ARBA00022525"/>
    </source>
</evidence>
<feature type="domain" description="Fibrinogen C-terminal" evidence="13">
    <location>
        <begin position="1"/>
        <end position="139"/>
    </location>
</feature>
<evidence type="ECO:0000256" key="3">
    <source>
        <dbReference type="ARBA" id="ARBA00022588"/>
    </source>
</evidence>
<dbReference type="SUPFAM" id="SSF56496">
    <property type="entry name" value="Fibrinogen C-terminal domain-like"/>
    <property type="match status" value="1"/>
</dbReference>
<keyword evidence="8" id="KW-0106">Calcium</keyword>
<proteinExistence type="predicted"/>
<keyword evidence="7" id="KW-0677">Repeat</keyword>
<keyword evidence="12" id="KW-0325">Glycoprotein</keyword>
<comment type="caution">
    <text evidence="14">The sequence shown here is derived from an EMBL/GenBank/DDBJ whole genome shotgun (WGS) entry which is preliminary data.</text>
</comment>
<keyword evidence="10" id="KW-0176">Collagen</keyword>
<comment type="subcellular location">
    <subcellularLocation>
        <location evidence="1">Secreted</location>
    </subcellularLocation>
</comment>
<dbReference type="Proteomes" id="UP000824782">
    <property type="component" value="Unassembled WGS sequence"/>
</dbReference>
<dbReference type="InterPro" id="IPR014716">
    <property type="entry name" value="Fibrinogen_a/b/g_C_1"/>
</dbReference>
<keyword evidence="15" id="KW-1185">Reference proteome</keyword>
<evidence type="ECO:0000256" key="4">
    <source>
        <dbReference type="ARBA" id="ARBA00022723"/>
    </source>
</evidence>
<keyword evidence="9" id="KW-0391">Immunity</keyword>
<sequence>CSNLGFAFLTDTWELRVDLQDFDFINSFAKYSSFKVMGESEKYKLVLGGFTGGNAGDSLSNHNGMMFSTLDQDNDAHISANCANLFKGAWWYNQCHHSNLNGLYLPGKHDSYANGINWYSGKGLNYSYRKSEMKIRRVM</sequence>
<dbReference type="GO" id="GO:0003823">
    <property type="term" value="F:antigen binding"/>
    <property type="evidence" value="ECO:0007669"/>
    <property type="project" value="TreeGrafter"/>
</dbReference>
<keyword evidence="4" id="KW-0479">Metal-binding</keyword>
<feature type="non-terminal residue" evidence="14">
    <location>
        <position position="1"/>
    </location>
</feature>
<accession>A0AAV6ZAV2</accession>
<dbReference type="SMART" id="SM00186">
    <property type="entry name" value="FBG"/>
    <property type="match status" value="1"/>
</dbReference>
<dbReference type="InterPro" id="IPR036056">
    <property type="entry name" value="Fibrinogen-like_C"/>
</dbReference>
<dbReference type="GO" id="GO:0005102">
    <property type="term" value="F:signaling receptor binding"/>
    <property type="evidence" value="ECO:0007669"/>
    <property type="project" value="TreeGrafter"/>
</dbReference>
<evidence type="ECO:0000259" key="13">
    <source>
        <dbReference type="PROSITE" id="PS51406"/>
    </source>
</evidence>
<dbReference type="EMBL" id="WNYA01000996">
    <property type="protein sequence ID" value="KAG8546642.1"/>
    <property type="molecule type" value="Genomic_DNA"/>
</dbReference>
<dbReference type="PANTHER" id="PTHR19143">
    <property type="entry name" value="FIBRINOGEN/TENASCIN/ANGIOPOEITIN"/>
    <property type="match status" value="1"/>
</dbReference>
<keyword evidence="2" id="KW-0964">Secreted</keyword>
<dbReference type="GO" id="GO:0005581">
    <property type="term" value="C:collagen trimer"/>
    <property type="evidence" value="ECO:0007669"/>
    <property type="project" value="UniProtKB-KW"/>
</dbReference>
<evidence type="ECO:0000256" key="7">
    <source>
        <dbReference type="ARBA" id="ARBA00022737"/>
    </source>
</evidence>
<dbReference type="GO" id="GO:0030246">
    <property type="term" value="F:carbohydrate binding"/>
    <property type="evidence" value="ECO:0007669"/>
    <property type="project" value="UniProtKB-KW"/>
</dbReference>
<dbReference type="GO" id="GO:0005615">
    <property type="term" value="C:extracellular space"/>
    <property type="evidence" value="ECO:0007669"/>
    <property type="project" value="TreeGrafter"/>
</dbReference>
<dbReference type="GO" id="GO:0097367">
    <property type="term" value="F:carbohydrate derivative binding"/>
    <property type="evidence" value="ECO:0007669"/>
    <property type="project" value="TreeGrafter"/>
</dbReference>
<keyword evidence="11" id="KW-1015">Disulfide bond</keyword>
<reference evidence="14" key="1">
    <citation type="thesis" date="2020" institute="ProQuest LLC" country="789 East Eisenhower Parkway, Ann Arbor, MI, USA">
        <title>Comparative Genomics and Chromosome Evolution.</title>
        <authorList>
            <person name="Mudd A.B."/>
        </authorList>
    </citation>
    <scope>NUCLEOTIDE SEQUENCE</scope>
    <source>
        <strain evidence="14">237g6f4</strain>
        <tissue evidence="14">Blood</tissue>
    </source>
</reference>
<evidence type="ECO:0000256" key="8">
    <source>
        <dbReference type="ARBA" id="ARBA00022837"/>
    </source>
</evidence>
<organism evidence="14 15">
    <name type="scientific">Engystomops pustulosus</name>
    <name type="common">Tungara frog</name>
    <name type="synonym">Physalaemus pustulosus</name>
    <dbReference type="NCBI Taxonomy" id="76066"/>
    <lineage>
        <taxon>Eukaryota</taxon>
        <taxon>Metazoa</taxon>
        <taxon>Chordata</taxon>
        <taxon>Craniata</taxon>
        <taxon>Vertebrata</taxon>
        <taxon>Euteleostomi</taxon>
        <taxon>Amphibia</taxon>
        <taxon>Batrachia</taxon>
        <taxon>Anura</taxon>
        <taxon>Neobatrachia</taxon>
        <taxon>Hyloidea</taxon>
        <taxon>Leptodactylidae</taxon>
        <taxon>Leiuperinae</taxon>
        <taxon>Engystomops</taxon>
    </lineage>
</organism>
<keyword evidence="5" id="KW-0732">Signal</keyword>
<dbReference type="InterPro" id="IPR020837">
    <property type="entry name" value="Fibrinogen_CS"/>
</dbReference>
<evidence type="ECO:0000313" key="15">
    <source>
        <dbReference type="Proteomes" id="UP000824782"/>
    </source>
</evidence>
<dbReference type="PROSITE" id="PS51406">
    <property type="entry name" value="FIBRINOGEN_C_2"/>
    <property type="match status" value="1"/>
</dbReference>
<dbReference type="InterPro" id="IPR050373">
    <property type="entry name" value="Fibrinogen_C-term_domain"/>
</dbReference>
<evidence type="ECO:0000313" key="14">
    <source>
        <dbReference type="EMBL" id="KAG8546642.1"/>
    </source>
</evidence>
<dbReference type="GO" id="GO:0001867">
    <property type="term" value="P:complement activation, lectin pathway"/>
    <property type="evidence" value="ECO:0007669"/>
    <property type="project" value="TreeGrafter"/>
</dbReference>
<evidence type="ECO:0000256" key="5">
    <source>
        <dbReference type="ARBA" id="ARBA00022729"/>
    </source>
</evidence>
<keyword evidence="6" id="KW-0430">Lectin</keyword>
<name>A0AAV6ZAV2_ENGPU</name>
<dbReference type="InterPro" id="IPR002181">
    <property type="entry name" value="Fibrinogen_a/b/g_C_dom"/>
</dbReference>
<dbReference type="Pfam" id="PF00147">
    <property type="entry name" value="Fibrinogen_C"/>
    <property type="match status" value="1"/>
</dbReference>
<protein>
    <recommendedName>
        <fullName evidence="13">Fibrinogen C-terminal domain-containing protein</fullName>
    </recommendedName>
</protein>
<dbReference type="GO" id="GO:0046872">
    <property type="term" value="F:metal ion binding"/>
    <property type="evidence" value="ECO:0007669"/>
    <property type="project" value="UniProtKB-KW"/>
</dbReference>